<dbReference type="PANTHER" id="PTHR33562">
    <property type="entry name" value="ATILLA, ISOFORM B-RELATED-RELATED"/>
    <property type="match status" value="1"/>
</dbReference>
<evidence type="ECO:0000313" key="3">
    <source>
        <dbReference type="EMBL" id="CAH1786036.1"/>
    </source>
</evidence>
<comment type="caution">
    <text evidence="3">The sequence shown here is derived from an EMBL/GenBank/DDBJ whole genome shotgun (WGS) entry which is preliminary data.</text>
</comment>
<evidence type="ECO:0000256" key="2">
    <source>
        <dbReference type="ARBA" id="ARBA00023180"/>
    </source>
</evidence>
<name>A0A8J1UEQ7_OWEFU</name>
<evidence type="ECO:0000313" key="4">
    <source>
        <dbReference type="Proteomes" id="UP000749559"/>
    </source>
</evidence>
<dbReference type="InterPro" id="IPR031424">
    <property type="entry name" value="QVR-like"/>
</dbReference>
<dbReference type="InterPro" id="IPR050975">
    <property type="entry name" value="Sleep_regulator"/>
</dbReference>
<protein>
    <submittedName>
        <fullName evidence="3">Uncharacterized protein</fullName>
    </submittedName>
</protein>
<accession>A0A8J1UEQ7</accession>
<dbReference type="Pfam" id="PF17064">
    <property type="entry name" value="QVR"/>
    <property type="match status" value="1"/>
</dbReference>
<reference evidence="3" key="1">
    <citation type="submission" date="2022-03" db="EMBL/GenBank/DDBJ databases">
        <authorList>
            <person name="Martin C."/>
        </authorList>
    </citation>
    <scope>NUCLEOTIDE SEQUENCE</scope>
</reference>
<keyword evidence="1" id="KW-0732">Signal</keyword>
<dbReference type="PANTHER" id="PTHR33562:SF29">
    <property type="entry name" value="PROTEIN SLEEPLESS"/>
    <property type="match status" value="1"/>
</dbReference>
<keyword evidence="4" id="KW-1185">Reference proteome</keyword>
<dbReference type="GO" id="GO:0032222">
    <property type="term" value="P:regulation of synaptic transmission, cholinergic"/>
    <property type="evidence" value="ECO:0007669"/>
    <property type="project" value="InterPro"/>
</dbReference>
<evidence type="ECO:0000256" key="1">
    <source>
        <dbReference type="ARBA" id="ARBA00022729"/>
    </source>
</evidence>
<proteinExistence type="predicted"/>
<gene>
    <name evidence="3" type="ORF">OFUS_LOCUS12003</name>
</gene>
<dbReference type="AlphaFoldDB" id="A0A8J1UEQ7"/>
<dbReference type="OrthoDB" id="6083863at2759"/>
<dbReference type="Proteomes" id="UP000749559">
    <property type="component" value="Unassembled WGS sequence"/>
</dbReference>
<organism evidence="3 4">
    <name type="scientific">Owenia fusiformis</name>
    <name type="common">Polychaete worm</name>
    <dbReference type="NCBI Taxonomy" id="6347"/>
    <lineage>
        <taxon>Eukaryota</taxon>
        <taxon>Metazoa</taxon>
        <taxon>Spiralia</taxon>
        <taxon>Lophotrochozoa</taxon>
        <taxon>Annelida</taxon>
        <taxon>Polychaeta</taxon>
        <taxon>Sedentaria</taxon>
        <taxon>Canalipalpata</taxon>
        <taxon>Sabellida</taxon>
        <taxon>Oweniida</taxon>
        <taxon>Oweniidae</taxon>
        <taxon>Owenia</taxon>
    </lineage>
</organism>
<keyword evidence="2" id="KW-0325">Glycoprotein</keyword>
<dbReference type="EMBL" id="CAIIXF020000006">
    <property type="protein sequence ID" value="CAH1786036.1"/>
    <property type="molecule type" value="Genomic_DNA"/>
</dbReference>
<sequence>MEYFFHYVVFVVMTLLHEGVSLLCYECVSTKNPSCGRYFDSTSHTPVNCEEQEGSNKTYTCAAQRQTEHQFSILRGCYPLNLIPGLNDSNGCRMFMNPSNNYSALYCFCNTDNCNDSWSIHKGVSGVYSLHGPLLHLALCATFLFIYNRLIVRES</sequence>
<dbReference type="GO" id="GO:0030431">
    <property type="term" value="P:sleep"/>
    <property type="evidence" value="ECO:0007669"/>
    <property type="project" value="InterPro"/>
</dbReference>